<name>A0A2T4Z167_9HYPH</name>
<keyword evidence="3" id="KW-1185">Reference proteome</keyword>
<dbReference type="CDD" id="cd07012">
    <property type="entry name" value="PBP2_Bug_TTT"/>
    <property type="match status" value="1"/>
</dbReference>
<sequence>MSSSARSIGRATRRGVVLGFGGLLAAPLFIRGASAQAWSPSRPVKLVVAYPAGGPTDGIARIVAQDISGPLGQQVVVENVGGASGAIGTRQVARADADGHTITFGNNQTHGNNMFLLKEPGYDAVKDFYPLAGAGAFEHIFVVKNDLPVRTIPELIALAKSKPDALNYGSTGVGSGSHLSTELFMVRTGIKMTHVPYRGAAPLVQDIVGNRIDVANSTMASVFTQIQGGLLRGIAIGSPKRNPQLPNVATLREQGVTDADAESWTGFFAPAATPQAALDRLSREILASLAKPSVVEAITKLGFTITVRDPGAFRPYHAQEMQTWAEIIRAANIQPSG</sequence>
<dbReference type="RefSeq" id="WP_108178246.1">
    <property type="nucleotide sequence ID" value="NZ_PZZL01000006.1"/>
</dbReference>
<gene>
    <name evidence="2" type="ORF">C8P69_106119</name>
</gene>
<dbReference type="InterPro" id="IPR005064">
    <property type="entry name" value="BUG"/>
</dbReference>
<proteinExistence type="inferred from homology"/>
<dbReference type="PIRSF" id="PIRSF017082">
    <property type="entry name" value="YflP"/>
    <property type="match status" value="1"/>
</dbReference>
<dbReference type="EMBL" id="PZZL01000006">
    <property type="protein sequence ID" value="PTM53465.1"/>
    <property type="molecule type" value="Genomic_DNA"/>
</dbReference>
<dbReference type="Proteomes" id="UP000241808">
    <property type="component" value="Unassembled WGS sequence"/>
</dbReference>
<accession>A0A2T4Z167</accession>
<evidence type="ECO:0000313" key="2">
    <source>
        <dbReference type="EMBL" id="PTM53465.1"/>
    </source>
</evidence>
<dbReference type="Pfam" id="PF03401">
    <property type="entry name" value="TctC"/>
    <property type="match status" value="1"/>
</dbReference>
<comment type="caution">
    <text evidence="2">The sequence shown here is derived from an EMBL/GenBank/DDBJ whole genome shotgun (WGS) entry which is preliminary data.</text>
</comment>
<dbReference type="Gene3D" id="3.40.190.10">
    <property type="entry name" value="Periplasmic binding protein-like II"/>
    <property type="match status" value="1"/>
</dbReference>
<comment type="similarity">
    <text evidence="1">Belongs to the UPF0065 (bug) family.</text>
</comment>
<reference evidence="2 3" key="1">
    <citation type="submission" date="2018-04" db="EMBL/GenBank/DDBJ databases">
        <title>Genomic Encyclopedia of Archaeal and Bacterial Type Strains, Phase II (KMG-II): from individual species to whole genera.</title>
        <authorList>
            <person name="Goeker M."/>
        </authorList>
    </citation>
    <scope>NUCLEOTIDE SEQUENCE [LARGE SCALE GENOMIC DNA]</scope>
    <source>
        <strain evidence="2 3">DSM 25521</strain>
    </source>
</reference>
<evidence type="ECO:0000256" key="1">
    <source>
        <dbReference type="ARBA" id="ARBA00006987"/>
    </source>
</evidence>
<dbReference type="PANTHER" id="PTHR42928:SF5">
    <property type="entry name" value="BLR1237 PROTEIN"/>
    <property type="match status" value="1"/>
</dbReference>
<dbReference type="AlphaFoldDB" id="A0A2T4Z167"/>
<keyword evidence="2" id="KW-0675">Receptor</keyword>
<dbReference type="OrthoDB" id="7250553at2"/>
<protein>
    <submittedName>
        <fullName evidence="2">Tripartite-type tricarboxylate transporter receptor subunit TctC</fullName>
    </submittedName>
</protein>
<dbReference type="PANTHER" id="PTHR42928">
    <property type="entry name" value="TRICARBOXYLATE-BINDING PROTEIN"/>
    <property type="match status" value="1"/>
</dbReference>
<organism evidence="2 3">
    <name type="scientific">Phreatobacter oligotrophus</name>
    <dbReference type="NCBI Taxonomy" id="1122261"/>
    <lineage>
        <taxon>Bacteria</taxon>
        <taxon>Pseudomonadati</taxon>
        <taxon>Pseudomonadota</taxon>
        <taxon>Alphaproteobacteria</taxon>
        <taxon>Hyphomicrobiales</taxon>
        <taxon>Phreatobacteraceae</taxon>
        <taxon>Phreatobacter</taxon>
    </lineage>
</organism>
<dbReference type="InterPro" id="IPR042100">
    <property type="entry name" value="Bug_dom1"/>
</dbReference>
<evidence type="ECO:0000313" key="3">
    <source>
        <dbReference type="Proteomes" id="UP000241808"/>
    </source>
</evidence>
<dbReference type="Gene3D" id="3.40.190.150">
    <property type="entry name" value="Bordetella uptake gene, domain 1"/>
    <property type="match status" value="1"/>
</dbReference>
<dbReference type="SUPFAM" id="SSF53850">
    <property type="entry name" value="Periplasmic binding protein-like II"/>
    <property type="match status" value="1"/>
</dbReference>